<dbReference type="RefSeq" id="WP_207325226.1">
    <property type="nucleotide sequence ID" value="NZ_CP071504.1"/>
</dbReference>
<dbReference type="Proteomes" id="UP000663281">
    <property type="component" value="Chromosome"/>
</dbReference>
<reference evidence="1 2" key="1">
    <citation type="submission" date="2021-03" db="EMBL/GenBank/DDBJ databases">
        <title>Novel species identification of genus Shewanella.</title>
        <authorList>
            <person name="Liu G."/>
            <person name="Zhang Q."/>
        </authorList>
    </citation>
    <scope>NUCLEOTIDE SEQUENCE [LARGE SCALE GENOMIC DNA]</scope>
    <source>
        <strain evidence="1 2">FJAT-53726</strain>
    </source>
</reference>
<dbReference type="Pfam" id="PF14137">
    <property type="entry name" value="DUF4304"/>
    <property type="match status" value="1"/>
</dbReference>
<proteinExistence type="predicted"/>
<evidence type="ECO:0000313" key="2">
    <source>
        <dbReference type="Proteomes" id="UP000663281"/>
    </source>
</evidence>
<accession>A0A974XL08</accession>
<dbReference type="AlphaFoldDB" id="A0A974XL08"/>
<keyword evidence="2" id="KW-1185">Reference proteome</keyword>
<protein>
    <submittedName>
        <fullName evidence="1">DUF4304 domain-containing protein</fullName>
    </submittedName>
</protein>
<organism evidence="1 2">
    <name type="scientific">Shewanella cyperi</name>
    <dbReference type="NCBI Taxonomy" id="2814292"/>
    <lineage>
        <taxon>Bacteria</taxon>
        <taxon>Pseudomonadati</taxon>
        <taxon>Pseudomonadota</taxon>
        <taxon>Gammaproteobacteria</taxon>
        <taxon>Alteromonadales</taxon>
        <taxon>Shewanellaceae</taxon>
        <taxon>Shewanella</taxon>
    </lineage>
</organism>
<name>A0A974XL08_9GAMM</name>
<sequence length="211" mass="24052">MNSLFSGVSAQGAHMLNEFITLFISPILKKYGFKKQGLKWNRTVGDVIQVIDIQKQKYGQLHFTINVGVLHTHCGNAFEIDMTKFINEVVCFPRFRLKNYVLDSQFGNGEWWPIGEEVQWQMVGGEVSMSLERILLPVLDEVNSAATVLKFAEVFSRPNLPPPQVLQKSILLYLMGEVDESQKLIEVIASGNSWEKRAGFVRIYIRKLSNE</sequence>
<dbReference type="EMBL" id="CP071504">
    <property type="protein sequence ID" value="QSX30355.1"/>
    <property type="molecule type" value="Genomic_DNA"/>
</dbReference>
<dbReference type="KEGG" id="scyp:JYB88_01430"/>
<gene>
    <name evidence="1" type="ORF">JYB88_01430</name>
</gene>
<evidence type="ECO:0000313" key="1">
    <source>
        <dbReference type="EMBL" id="QSX30355.1"/>
    </source>
</evidence>
<dbReference type="InterPro" id="IPR025412">
    <property type="entry name" value="DUF4304"/>
</dbReference>